<accession>A0ABR2YRZ7</accession>
<protein>
    <recommendedName>
        <fullName evidence="2">Cyclin-like domain-containing protein</fullName>
    </recommendedName>
</protein>
<dbReference type="Pfam" id="PF08613">
    <property type="entry name" value="Cyclin"/>
    <property type="match status" value="1"/>
</dbReference>
<dbReference type="InterPro" id="IPR013922">
    <property type="entry name" value="Cyclin_PHO80-like"/>
</dbReference>
<comment type="similarity">
    <text evidence="1">Belongs to the cyclin family. Cyclin U/P subfamily.</text>
</comment>
<evidence type="ECO:0000313" key="3">
    <source>
        <dbReference type="EMBL" id="KAK9909843.1"/>
    </source>
</evidence>
<gene>
    <name evidence="3" type="ORF">WJX75_008301</name>
</gene>
<evidence type="ECO:0000256" key="1">
    <source>
        <dbReference type="ARBA" id="ARBA00007215"/>
    </source>
</evidence>
<dbReference type="CDD" id="cd20558">
    <property type="entry name" value="CYCLIN_ScPCL7-like"/>
    <property type="match status" value="1"/>
</dbReference>
<feature type="domain" description="Cyclin-like" evidence="2">
    <location>
        <begin position="114"/>
        <end position="199"/>
    </location>
</feature>
<dbReference type="PANTHER" id="PTHR15615:SF108">
    <property type="entry name" value="PROTEIN CNPPD1"/>
    <property type="match status" value="1"/>
</dbReference>
<dbReference type="Proteomes" id="UP001491310">
    <property type="component" value="Unassembled WGS sequence"/>
</dbReference>
<dbReference type="SUPFAM" id="SSF47954">
    <property type="entry name" value="Cyclin-like"/>
    <property type="match status" value="1"/>
</dbReference>
<dbReference type="EMBL" id="JALJOT010000006">
    <property type="protein sequence ID" value="KAK9909843.1"/>
    <property type="molecule type" value="Genomic_DNA"/>
</dbReference>
<name>A0ABR2YRZ7_9CHLO</name>
<evidence type="ECO:0000313" key="4">
    <source>
        <dbReference type="Proteomes" id="UP001491310"/>
    </source>
</evidence>
<organism evidence="3 4">
    <name type="scientific">Coccomyxa subellipsoidea</name>
    <dbReference type="NCBI Taxonomy" id="248742"/>
    <lineage>
        <taxon>Eukaryota</taxon>
        <taxon>Viridiplantae</taxon>
        <taxon>Chlorophyta</taxon>
        <taxon>core chlorophytes</taxon>
        <taxon>Trebouxiophyceae</taxon>
        <taxon>Trebouxiophyceae incertae sedis</taxon>
        <taxon>Coccomyxaceae</taxon>
        <taxon>Coccomyxa</taxon>
    </lineage>
</organism>
<comment type="caution">
    <text evidence="3">The sequence shown here is derived from an EMBL/GenBank/DDBJ whole genome shotgun (WGS) entry which is preliminary data.</text>
</comment>
<keyword evidence="4" id="KW-1185">Reference proteome</keyword>
<dbReference type="InterPro" id="IPR036915">
    <property type="entry name" value="Cyclin-like_sf"/>
</dbReference>
<dbReference type="SMART" id="SM00385">
    <property type="entry name" value="CYCLIN"/>
    <property type="match status" value="1"/>
</dbReference>
<dbReference type="PANTHER" id="PTHR15615">
    <property type="match status" value="1"/>
</dbReference>
<dbReference type="InterPro" id="IPR013763">
    <property type="entry name" value="Cyclin-like_dom"/>
</dbReference>
<dbReference type="Gene3D" id="1.10.472.10">
    <property type="entry name" value="Cyclin-like"/>
    <property type="match status" value="1"/>
</dbReference>
<sequence>MAALEVLGYDVFSAPLPGNPLLAALEHQTSGFSAAAVAPETEDVSEPGVDGRDELFFPELVGDSTEEDCCELLLTLAAVLERVSSAAEDSALACHPQHLSTFDGLRVPHISLQDYIQRLSRYSKCSNVCFCMAFTYLQRLAQVDTAYRLTRSNAHRLVLTSVLLAAKLMDDNLYNNAYWAKIGGVSAAELNVLELLMLKQLDYCLFVGEEQVAHCLRQLKVLARTPLHGGTLRRSKKRVIEEPASQ</sequence>
<proteinExistence type="inferred from homology"/>
<reference evidence="3 4" key="1">
    <citation type="journal article" date="2024" name="Nat. Commun.">
        <title>Phylogenomics reveals the evolutionary origins of lichenization in chlorophyte algae.</title>
        <authorList>
            <person name="Puginier C."/>
            <person name="Libourel C."/>
            <person name="Otte J."/>
            <person name="Skaloud P."/>
            <person name="Haon M."/>
            <person name="Grisel S."/>
            <person name="Petersen M."/>
            <person name="Berrin J.G."/>
            <person name="Delaux P.M."/>
            <person name="Dal Grande F."/>
            <person name="Keller J."/>
        </authorList>
    </citation>
    <scope>NUCLEOTIDE SEQUENCE [LARGE SCALE GENOMIC DNA]</scope>
    <source>
        <strain evidence="3 4">SAG 216-7</strain>
    </source>
</reference>
<evidence type="ECO:0000259" key="2">
    <source>
        <dbReference type="SMART" id="SM00385"/>
    </source>
</evidence>